<keyword evidence="6" id="KW-1185">Reference proteome</keyword>
<dbReference type="Gene3D" id="2.130.10.10">
    <property type="entry name" value="YVTN repeat-like/Quinoprotein amine dehydrogenase"/>
    <property type="match status" value="1"/>
</dbReference>
<dbReference type="CDD" id="cd09487">
    <property type="entry name" value="SAM_superfamily"/>
    <property type="match status" value="1"/>
</dbReference>
<keyword evidence="1" id="KW-0175">Coiled coil</keyword>
<feature type="chain" id="PRO_5001571955" description="SAM domain-containing protein" evidence="3">
    <location>
        <begin position="33"/>
        <end position="773"/>
    </location>
</feature>
<feature type="signal peptide" evidence="3">
    <location>
        <begin position="1"/>
        <end position="32"/>
    </location>
</feature>
<dbReference type="EMBL" id="KB932203">
    <property type="protein sequence ID" value="KCV71333.1"/>
    <property type="molecule type" value="Genomic_DNA"/>
</dbReference>
<dbReference type="InterPro" id="IPR001660">
    <property type="entry name" value="SAM"/>
</dbReference>
<dbReference type="SUPFAM" id="SSF50978">
    <property type="entry name" value="WD40 repeat-like"/>
    <property type="match status" value="1"/>
</dbReference>
<organism evidence="5">
    <name type="scientific">Fonticula alba</name>
    <name type="common">Slime mold</name>
    <dbReference type="NCBI Taxonomy" id="691883"/>
    <lineage>
        <taxon>Eukaryota</taxon>
        <taxon>Rotosphaerida</taxon>
        <taxon>Fonticulaceae</taxon>
        <taxon>Fonticula</taxon>
    </lineage>
</organism>
<accession>A0A058ZBN6</accession>
<dbReference type="InterPro" id="IPR015943">
    <property type="entry name" value="WD40/YVTN_repeat-like_dom_sf"/>
</dbReference>
<gene>
    <name evidence="5" type="ORF">H696_02278</name>
</gene>
<dbReference type="Pfam" id="PF07647">
    <property type="entry name" value="SAM_2"/>
    <property type="match status" value="1"/>
</dbReference>
<dbReference type="InterPro" id="IPR006311">
    <property type="entry name" value="TAT_signal"/>
</dbReference>
<sequence length="773" mass="80896">MSGSSSPSRRLASMALAVALALLALSMATAVASPAPAPAKGEPVVAAAAAGGASANAARSDVEQIRRAGAGGPATAIVPGHSIIANGTAPSIVYLDGVPSSVGSNDWHPVLSLESHEVPSAPVSCSPFVTSQSTTSLSLGGGQADGGSLLDWVRRPTTDSANSYCQIDFSADGRYAAVLQGVPGSAGATVPVAMWNLWNSTTASAELMDTYASSNVFTSPRSISLIADGSALAIANSLETVIFRVGMKEPSLVIKCSAEKVLFSRDGSSLFLVPTNPQRGVLLRHSWSGTEGGLRVGVSQEPGTKGLTPSSPADTGQAGCPSVFKTVENPIQAIAGSHCSTAVAIGTKSHVHVIDVLMALTLDDLPIDPASSKVISIAFSTPTRFLAAGLDGGRVMIWQHGAETGRYSPFRTIQLGQQAGIVSISFNNESQTLHVALSNGSVALLHPSDGFEFKGHVAQLTGIGGVKGFSLHPSGNLYGVCSGGPASGPASIWHNSLGHYSKQLSVSGLIWGISTRESHSIISQIVERQFSEAAAINSKIDSLQASIDEQTGKITAYTEEEKSLKERLNHVRKQKKTIEIMVTKLTQEIDYIKSTISDPAYNHLLETNRRRLKELEAALEYYDSQSSQGIKTLTARDITFWLEELRLSSYAPLFVAHSIDGIGLEDLTLSFLHRYIGMPVNAASKLMLHARSVLSGSAPPTGGLYSLDSAAAAEWLRSKVGGKVGELLAVHNAQLNGRSLALMDLQTLLDLGVSRFSDARTVLAAVRAETGGV</sequence>
<keyword evidence="3" id="KW-0732">Signal</keyword>
<feature type="coiled-coil region" evidence="1">
    <location>
        <begin position="540"/>
        <end position="574"/>
    </location>
</feature>
<dbReference type="PROSITE" id="PS50105">
    <property type="entry name" value="SAM_DOMAIN"/>
    <property type="match status" value="1"/>
</dbReference>
<reference evidence="5" key="1">
    <citation type="submission" date="2013-04" db="EMBL/GenBank/DDBJ databases">
        <title>The Genome Sequence of Fonticula alba ATCC 38817.</title>
        <authorList>
            <consortium name="The Broad Institute Genomics Platform"/>
            <person name="Russ C."/>
            <person name="Cuomo C."/>
            <person name="Burger G."/>
            <person name="Gray M.W."/>
            <person name="Holland P.W.H."/>
            <person name="King N."/>
            <person name="Lang F.B.F."/>
            <person name="Roger A.J."/>
            <person name="Ruiz-Trillo I."/>
            <person name="Brown M."/>
            <person name="Walker B."/>
            <person name="Young S."/>
            <person name="Zeng Q."/>
            <person name="Gargeya S."/>
            <person name="Fitzgerald M."/>
            <person name="Haas B."/>
            <person name="Abouelleil A."/>
            <person name="Allen A.W."/>
            <person name="Alvarado L."/>
            <person name="Arachchi H.M."/>
            <person name="Berlin A.M."/>
            <person name="Chapman S.B."/>
            <person name="Gainer-Dewar J."/>
            <person name="Goldberg J."/>
            <person name="Griggs A."/>
            <person name="Gujja S."/>
            <person name="Hansen M."/>
            <person name="Howarth C."/>
            <person name="Imamovic A."/>
            <person name="Ireland A."/>
            <person name="Larimer J."/>
            <person name="McCowan C."/>
            <person name="Murphy C."/>
            <person name="Pearson M."/>
            <person name="Poon T.W."/>
            <person name="Priest M."/>
            <person name="Roberts A."/>
            <person name="Saif S."/>
            <person name="Shea T."/>
            <person name="Sisk P."/>
            <person name="Sykes S."/>
            <person name="Wortman J."/>
            <person name="Nusbaum C."/>
            <person name="Birren B."/>
        </authorList>
    </citation>
    <scope>NUCLEOTIDE SEQUENCE [LARGE SCALE GENOMIC DNA]</scope>
    <source>
        <strain evidence="5">ATCC 38817</strain>
    </source>
</reference>
<dbReference type="Proteomes" id="UP000030693">
    <property type="component" value="Unassembled WGS sequence"/>
</dbReference>
<dbReference type="InterPro" id="IPR013761">
    <property type="entry name" value="SAM/pointed_sf"/>
</dbReference>
<evidence type="ECO:0000256" key="3">
    <source>
        <dbReference type="SAM" id="SignalP"/>
    </source>
</evidence>
<dbReference type="PROSITE" id="PS51318">
    <property type="entry name" value="TAT"/>
    <property type="match status" value="1"/>
</dbReference>
<evidence type="ECO:0000313" key="5">
    <source>
        <dbReference type="EMBL" id="KCV71333.1"/>
    </source>
</evidence>
<evidence type="ECO:0000256" key="1">
    <source>
        <dbReference type="SAM" id="Coils"/>
    </source>
</evidence>
<feature type="region of interest" description="Disordered" evidence="2">
    <location>
        <begin position="293"/>
        <end position="316"/>
    </location>
</feature>
<name>A0A058ZBN6_FONAL</name>
<dbReference type="Gene3D" id="1.10.150.50">
    <property type="entry name" value="Transcription Factor, Ets-1"/>
    <property type="match status" value="1"/>
</dbReference>
<dbReference type="GeneID" id="20527003"/>
<dbReference type="RefSeq" id="XP_009494456.1">
    <property type="nucleotide sequence ID" value="XM_009496181.1"/>
</dbReference>
<evidence type="ECO:0000259" key="4">
    <source>
        <dbReference type="PROSITE" id="PS50105"/>
    </source>
</evidence>
<feature type="domain" description="SAM" evidence="4">
    <location>
        <begin position="633"/>
        <end position="697"/>
    </location>
</feature>
<dbReference type="AlphaFoldDB" id="A0A058ZBN6"/>
<proteinExistence type="predicted"/>
<evidence type="ECO:0000256" key="2">
    <source>
        <dbReference type="SAM" id="MobiDB-lite"/>
    </source>
</evidence>
<dbReference type="InterPro" id="IPR036322">
    <property type="entry name" value="WD40_repeat_dom_sf"/>
</dbReference>
<dbReference type="SUPFAM" id="SSF47769">
    <property type="entry name" value="SAM/Pointed domain"/>
    <property type="match status" value="1"/>
</dbReference>
<evidence type="ECO:0000313" key="6">
    <source>
        <dbReference type="Proteomes" id="UP000030693"/>
    </source>
</evidence>
<protein>
    <recommendedName>
        <fullName evidence="4">SAM domain-containing protein</fullName>
    </recommendedName>
</protein>